<evidence type="ECO:0000313" key="11">
    <source>
        <dbReference type="EnsemblMetazoa" id="XP_020915063.2"/>
    </source>
</evidence>
<dbReference type="RefSeq" id="XP_020915063.2">
    <property type="nucleotide sequence ID" value="XM_021059404.2"/>
</dbReference>
<dbReference type="GO" id="GO:0009247">
    <property type="term" value="P:glycolipid biosynthetic process"/>
    <property type="evidence" value="ECO:0007669"/>
    <property type="project" value="InterPro"/>
</dbReference>
<evidence type="ECO:0000313" key="12">
    <source>
        <dbReference type="Proteomes" id="UP000887567"/>
    </source>
</evidence>
<organism evidence="11 12">
    <name type="scientific">Exaiptasia diaphana</name>
    <name type="common">Tropical sea anemone</name>
    <name type="synonym">Aiptasia pulchella</name>
    <dbReference type="NCBI Taxonomy" id="2652724"/>
    <lineage>
        <taxon>Eukaryota</taxon>
        <taxon>Metazoa</taxon>
        <taxon>Cnidaria</taxon>
        <taxon>Anthozoa</taxon>
        <taxon>Hexacorallia</taxon>
        <taxon>Actiniaria</taxon>
        <taxon>Aiptasiidae</taxon>
        <taxon>Exaiptasia</taxon>
    </lineage>
</organism>
<dbReference type="GO" id="GO:0000139">
    <property type="term" value="C:Golgi membrane"/>
    <property type="evidence" value="ECO:0007669"/>
    <property type="project" value="UniProtKB-SubCell"/>
</dbReference>
<evidence type="ECO:0000256" key="9">
    <source>
        <dbReference type="ARBA" id="ARBA00023180"/>
    </source>
</evidence>
<dbReference type="EnsemblMetazoa" id="XM_021059404.2">
    <property type="protein sequence ID" value="XP_020915063.2"/>
    <property type="gene ID" value="LOC110252579"/>
</dbReference>
<keyword evidence="4 10" id="KW-0812">Transmembrane</keyword>
<accession>A0A913Y5K2</accession>
<evidence type="ECO:0000256" key="10">
    <source>
        <dbReference type="SAM" id="Phobius"/>
    </source>
</evidence>
<evidence type="ECO:0000256" key="5">
    <source>
        <dbReference type="ARBA" id="ARBA00022968"/>
    </source>
</evidence>
<dbReference type="KEGG" id="epa:110252579"/>
<keyword evidence="9" id="KW-0325">Glycoprotein</keyword>
<name>A0A913Y5K2_EXADI</name>
<evidence type="ECO:0000256" key="3">
    <source>
        <dbReference type="ARBA" id="ARBA00022679"/>
    </source>
</evidence>
<proteinExistence type="inferred from homology"/>
<dbReference type="GO" id="GO:0001733">
    <property type="term" value="F:galactosylceramide sulfotransferase activity"/>
    <property type="evidence" value="ECO:0007669"/>
    <property type="project" value="InterPro"/>
</dbReference>
<dbReference type="AlphaFoldDB" id="A0A913Y5K2"/>
<dbReference type="InterPro" id="IPR009729">
    <property type="entry name" value="Gal-3-0_sulfotransfrase"/>
</dbReference>
<evidence type="ECO:0000256" key="4">
    <source>
        <dbReference type="ARBA" id="ARBA00022692"/>
    </source>
</evidence>
<dbReference type="PANTHER" id="PTHR14647:SF85">
    <property type="entry name" value="GALACTOSYLCERAMIDE SULFOTRANSFERASE-LIKE"/>
    <property type="match status" value="1"/>
</dbReference>
<feature type="transmembrane region" description="Helical" evidence="10">
    <location>
        <begin position="12"/>
        <end position="30"/>
    </location>
</feature>
<keyword evidence="5" id="KW-0735">Signal-anchor</keyword>
<comment type="similarity">
    <text evidence="2">Belongs to the galactose-3-O-sulfotransferase family.</text>
</comment>
<dbReference type="GeneID" id="110252579"/>
<evidence type="ECO:0000256" key="2">
    <source>
        <dbReference type="ARBA" id="ARBA00008124"/>
    </source>
</evidence>
<dbReference type="Gene3D" id="3.40.50.300">
    <property type="entry name" value="P-loop containing nucleotide triphosphate hydrolases"/>
    <property type="match status" value="1"/>
</dbReference>
<dbReference type="PANTHER" id="PTHR14647">
    <property type="entry name" value="GALACTOSE-3-O-SULFOTRANSFERASE"/>
    <property type="match status" value="1"/>
</dbReference>
<comment type="subcellular location">
    <subcellularLocation>
        <location evidence="1">Golgi apparatus membrane</location>
        <topology evidence="1">Single-pass type II membrane protein</topology>
    </subcellularLocation>
</comment>
<keyword evidence="12" id="KW-1185">Reference proteome</keyword>
<keyword evidence="3" id="KW-0808">Transferase</keyword>
<keyword evidence="6 10" id="KW-1133">Transmembrane helix</keyword>
<dbReference type="OMA" id="YRYGDLN"/>
<protein>
    <submittedName>
        <fullName evidence="11">Uncharacterized protein</fullName>
    </submittedName>
</protein>
<evidence type="ECO:0000256" key="7">
    <source>
        <dbReference type="ARBA" id="ARBA00023034"/>
    </source>
</evidence>
<dbReference type="Proteomes" id="UP000887567">
    <property type="component" value="Unplaced"/>
</dbReference>
<dbReference type="InterPro" id="IPR027417">
    <property type="entry name" value="P-loop_NTPase"/>
</dbReference>
<reference evidence="11" key="1">
    <citation type="submission" date="2022-11" db="UniProtKB">
        <authorList>
            <consortium name="EnsemblMetazoa"/>
        </authorList>
    </citation>
    <scope>IDENTIFICATION</scope>
</reference>
<sequence length="501" mass="59068">MKTYRNAWNSSIISAIFLGIVIVLVVFNSINSSLYSEQVENTIESWKMSRHLYATKLPSLKRLYYLDKHGYRIALQSEATEHKTLSLPISRLQPTVAETDLNGYDVMHGENEAERDETIDYNFNLHDLNSQEDASPRKRPKCDGKNAIQKVVLLKTHRTGSSTLANILYRYGDLNDLEFALPKESSYEYYWPVPFNPSFTDKRYLNSSRPPHMLVNARLHLNSMAMWKREGAFLIAVVRDPVSHFESSFYRKQLDFLFRLENTSNPFAEFLKSPEQSFKTYLKNERKIDTKLNLAVNGQMFDLGLMRTHFTNENEISRTIEALHEIIDLVLISEYMDESLVLLKRALCWDIDDVLYFTHKQRHKDYKDLEITSEMMRQIHQWNQADSLLYKYFNHTLWKRISEQDNSFYNELKELKMKKMTLEKQCITSTSIEPDTGEIMFKIEEDVPSYNKYLCDKMNTNEKDYIAYLKTKARVKFQKEDLYIKRQFQGLEERIQNSTGS</sequence>
<keyword evidence="8 10" id="KW-0472">Membrane</keyword>
<evidence type="ECO:0000256" key="1">
    <source>
        <dbReference type="ARBA" id="ARBA00004323"/>
    </source>
</evidence>
<dbReference type="OrthoDB" id="514299at2759"/>
<evidence type="ECO:0000256" key="6">
    <source>
        <dbReference type="ARBA" id="ARBA00022989"/>
    </source>
</evidence>
<keyword evidence="7" id="KW-0333">Golgi apparatus</keyword>
<evidence type="ECO:0000256" key="8">
    <source>
        <dbReference type="ARBA" id="ARBA00023136"/>
    </source>
</evidence>
<dbReference type="SUPFAM" id="SSF52540">
    <property type="entry name" value="P-loop containing nucleoside triphosphate hydrolases"/>
    <property type="match status" value="1"/>
</dbReference>
<dbReference type="Pfam" id="PF06990">
    <property type="entry name" value="Gal-3-0_sulfotr"/>
    <property type="match status" value="1"/>
</dbReference>